<dbReference type="PRINTS" id="PR00301">
    <property type="entry name" value="HEATSHOCK70"/>
</dbReference>
<dbReference type="Gene3D" id="1.20.1270.10">
    <property type="match status" value="1"/>
</dbReference>
<sequence>TYAIGIDLGSKYSSVGVWKNDHIEIIPNEFDKRKTFSYVSFTNSESLVGDKAFQKARMNINNTVFDIKRLIGRDYNDPDVQSDMKYWPFNIVDKENKPYIQIQYNNEKRFLSPEEVTSMVIIKLKEMAENYLNQTITDAVITVPAYFNDSQRRATIDAGRIAGLNVLKIINEPTAAAIAYNYNNKSKGDENILIIDFGEGTYDASIIHINDSNITVKATVGDTHLGGEDFNNRLVDHFIKEINDKYGIDISNNPKSLYRLRKSCEQVKCNLSSFKEATIEIDYLHDKIDTFSSKITRTSFEELCSDLFERITKSIGCVLYDSKLNKKDIHEIVLVGGSTRIPKFQNIISSYFDGKKINKTVNVDEAVTFGAVIQASIFSKKISKQIKCPTISDVFTRTLCVYLNNEHFKLKMKHNSLIPNKCKFSRFISYLYSLEIYEYAKDNFKNKHLLEKIFPHNISEEHPIFHCKFPSKKKNVSSNPYNITIDISFYIDENGITDISIQLLNTIYTYITTDKQYNKILMKNIKEYKKINEKENLRLESMDNLEKHAYYMRSLLNDKRIISNIPPEKIDNLKSKIENIIEWIKNNQNSSKEEYEKKLSGIKEI</sequence>
<dbReference type="Gene3D" id="3.30.420.40">
    <property type="match status" value="2"/>
</dbReference>
<reference evidence="5 6" key="1">
    <citation type="submission" date="2016-08" db="EMBL/GenBank/DDBJ databases">
        <title>A Parts List for Fungal Cellulosomes Revealed by Comparative Genomics.</title>
        <authorList>
            <consortium name="DOE Joint Genome Institute"/>
            <person name="Haitjema C.H."/>
            <person name="Gilmore S.P."/>
            <person name="Henske J.K."/>
            <person name="Solomon K.V."/>
            <person name="De Groot R."/>
            <person name="Kuo A."/>
            <person name="Mondo S.J."/>
            <person name="Salamov A.A."/>
            <person name="Labutti K."/>
            <person name="Zhao Z."/>
            <person name="Chiniquy J."/>
            <person name="Barry K."/>
            <person name="Brewer H.M."/>
            <person name="Purvine S.O."/>
            <person name="Wright A.T."/>
            <person name="Boxma B."/>
            <person name="Van Alen T."/>
            <person name="Hackstein J.H."/>
            <person name="Baker S.E."/>
            <person name="Grigoriev I.V."/>
            <person name="O'Malley M.A."/>
        </authorList>
    </citation>
    <scope>NUCLEOTIDE SEQUENCE [LARGE SCALE GENOMIC DNA]</scope>
    <source>
        <strain evidence="5 6">G1</strain>
    </source>
</reference>
<dbReference type="Gene3D" id="3.30.30.30">
    <property type="match status" value="1"/>
</dbReference>
<proteinExistence type="inferred from homology"/>
<protein>
    <submittedName>
        <fullName evidence="5">HSP70-domain-containing protein</fullName>
    </submittedName>
</protein>
<organism evidence="5 6">
    <name type="scientific">Neocallimastix californiae</name>
    <dbReference type="NCBI Taxonomy" id="1754190"/>
    <lineage>
        <taxon>Eukaryota</taxon>
        <taxon>Fungi</taxon>
        <taxon>Fungi incertae sedis</taxon>
        <taxon>Chytridiomycota</taxon>
        <taxon>Chytridiomycota incertae sedis</taxon>
        <taxon>Neocallimastigomycetes</taxon>
        <taxon>Neocallimastigales</taxon>
        <taxon>Neocallimastigaceae</taxon>
        <taxon>Neocallimastix</taxon>
    </lineage>
</organism>
<dbReference type="Proteomes" id="UP000193920">
    <property type="component" value="Unassembled WGS sequence"/>
</dbReference>
<feature type="non-terminal residue" evidence="5">
    <location>
        <position position="605"/>
    </location>
</feature>
<dbReference type="FunFam" id="3.30.420.40:FF:000004">
    <property type="entry name" value="Molecular chaperone DnaK"/>
    <property type="match status" value="1"/>
</dbReference>
<dbReference type="InterPro" id="IPR013126">
    <property type="entry name" value="Hsp_70_fam"/>
</dbReference>
<dbReference type="GO" id="GO:0005524">
    <property type="term" value="F:ATP binding"/>
    <property type="evidence" value="ECO:0007669"/>
    <property type="project" value="UniProtKB-KW"/>
</dbReference>
<dbReference type="STRING" id="1754190.A0A1Y2FVC5"/>
<name>A0A1Y2FVC5_9FUNG</name>
<dbReference type="SUPFAM" id="SSF100934">
    <property type="entry name" value="Heat shock protein 70kD (HSP70), C-terminal subdomain"/>
    <property type="match status" value="1"/>
</dbReference>
<dbReference type="InterPro" id="IPR029048">
    <property type="entry name" value="HSP70_C_sf"/>
</dbReference>
<accession>A0A1Y2FVC5</accession>
<keyword evidence="6" id="KW-1185">Reference proteome</keyword>
<gene>
    <name evidence="5" type="ORF">LY90DRAFT_330373</name>
</gene>
<keyword evidence="2 4" id="KW-0547">Nucleotide-binding</keyword>
<evidence type="ECO:0000313" key="5">
    <source>
        <dbReference type="EMBL" id="ORY87254.1"/>
    </source>
</evidence>
<dbReference type="FunFam" id="3.30.30.30:FF:000001">
    <property type="entry name" value="heat shock 70 kDa protein-like"/>
    <property type="match status" value="1"/>
</dbReference>
<evidence type="ECO:0000313" key="6">
    <source>
        <dbReference type="Proteomes" id="UP000193920"/>
    </source>
</evidence>
<dbReference type="InterPro" id="IPR043129">
    <property type="entry name" value="ATPase_NBD"/>
</dbReference>
<comment type="similarity">
    <text evidence="1 4">Belongs to the heat shock protein 70 family.</text>
</comment>
<dbReference type="EMBL" id="MCOG01000001">
    <property type="protein sequence ID" value="ORY87254.1"/>
    <property type="molecule type" value="Genomic_DNA"/>
</dbReference>
<evidence type="ECO:0000256" key="2">
    <source>
        <dbReference type="ARBA" id="ARBA00022741"/>
    </source>
</evidence>
<dbReference type="PANTHER" id="PTHR19375">
    <property type="entry name" value="HEAT SHOCK PROTEIN 70KDA"/>
    <property type="match status" value="1"/>
</dbReference>
<evidence type="ECO:0000256" key="1">
    <source>
        <dbReference type="ARBA" id="ARBA00007381"/>
    </source>
</evidence>
<dbReference type="Pfam" id="PF00012">
    <property type="entry name" value="HSP70"/>
    <property type="match status" value="1"/>
</dbReference>
<comment type="caution">
    <text evidence="5">The sequence shown here is derived from an EMBL/GenBank/DDBJ whole genome shotgun (WGS) entry which is preliminary data.</text>
</comment>
<dbReference type="GO" id="GO:0140662">
    <property type="term" value="F:ATP-dependent protein folding chaperone"/>
    <property type="evidence" value="ECO:0007669"/>
    <property type="project" value="InterPro"/>
</dbReference>
<keyword evidence="3 4" id="KW-0067">ATP-binding</keyword>
<dbReference type="OrthoDB" id="2401965at2759"/>
<evidence type="ECO:0000256" key="3">
    <source>
        <dbReference type="ARBA" id="ARBA00022840"/>
    </source>
</evidence>
<feature type="non-terminal residue" evidence="5">
    <location>
        <position position="1"/>
    </location>
</feature>
<dbReference type="Gene3D" id="3.90.640.10">
    <property type="entry name" value="Actin, Chain A, domain 4"/>
    <property type="match status" value="1"/>
</dbReference>
<dbReference type="FunFam" id="3.90.640.10:FF:000010">
    <property type="entry name" value="heat shock 70 kDa protein 14"/>
    <property type="match status" value="1"/>
</dbReference>
<dbReference type="SUPFAM" id="SSF53067">
    <property type="entry name" value="Actin-like ATPase domain"/>
    <property type="match status" value="2"/>
</dbReference>
<dbReference type="CDD" id="cd24028">
    <property type="entry name" value="ASKHA_NBD_HSP70_HSPA1-like"/>
    <property type="match status" value="1"/>
</dbReference>
<evidence type="ECO:0000256" key="4">
    <source>
        <dbReference type="RuleBase" id="RU003322"/>
    </source>
</evidence>
<dbReference type="AlphaFoldDB" id="A0A1Y2FVC5"/>